<dbReference type="OrthoDB" id="391880at2"/>
<gene>
    <name evidence="2" type="ORF">MCOLE_v1c03650</name>
</gene>
<accession>A0A2K8P2C4</accession>
<evidence type="ECO:0000313" key="2">
    <source>
        <dbReference type="EMBL" id="ATZ20879.1"/>
    </source>
</evidence>
<feature type="coiled-coil region" evidence="1">
    <location>
        <begin position="722"/>
        <end position="749"/>
    </location>
</feature>
<dbReference type="RefSeq" id="WP_100670969.1">
    <property type="nucleotide sequence ID" value="NZ_CP024968.1"/>
</dbReference>
<keyword evidence="1" id="KW-0175">Coiled coil</keyword>
<dbReference type="AlphaFoldDB" id="A0A2K8P2C4"/>
<proteinExistence type="predicted"/>
<reference evidence="2 3" key="1">
    <citation type="submission" date="2017-11" db="EMBL/GenBank/DDBJ databases">
        <title>Genome sequence of Mesoplasma coleopterae BARC 779 (ATCC 49583).</title>
        <authorList>
            <person name="Lo W.-S."/>
            <person name="Kuo C.-H."/>
        </authorList>
    </citation>
    <scope>NUCLEOTIDE SEQUENCE [LARGE SCALE GENOMIC DNA]</scope>
    <source>
        <strain evidence="2 3">BARC 779</strain>
    </source>
</reference>
<name>A0A2K8P2C4_9MOLU</name>
<organism evidence="2 3">
    <name type="scientific">Mesoplasma coleopterae</name>
    <dbReference type="NCBI Taxonomy" id="324078"/>
    <lineage>
        <taxon>Bacteria</taxon>
        <taxon>Bacillati</taxon>
        <taxon>Mycoplasmatota</taxon>
        <taxon>Mollicutes</taxon>
        <taxon>Entomoplasmatales</taxon>
        <taxon>Entomoplasmataceae</taxon>
        <taxon>Mesoplasma</taxon>
    </lineage>
</organism>
<sequence length="927" mass="108187">MRNVSIDLINKINNYILKQKFSADATLAILNKELLNYDKATQEHIKKYTLYLIWLDDNKKDLSQAWEKYVARVEVLEAKNNVKMVNEKQTEKLIKDLQDPFSKINQNKQKRSRLNSLSNNLWKRQAEEEKPKQIAFEEVVSKEGEILITNIYAETVDNDLTNETLEDITEDNTTPTYDEEQSQDASELIESINKTISENFDKSEELDFDEDSIDLTSTFEELKTNATINTNEKTISEIISSTLQADKKEILFEEYSDNQTDPVSENIDNDDLIFENYDQLPEDEKTVALFDDEINDYSTIDILGEIEYAEDEELIVLENSLETEHDDTFLNTAELNEQSDDSIQTADYNELDGEALSFEEPNKEIRFNSEEDKVHFLHEKDYIKEGFNKPFKSTDITQEKNELNFAFDEDAIKTEDYEELKQDTLTIFEETEERQHDDTFLNTAELNEQSDDSIQTADYNELDGEALSFEEPNKEIRFNSEEDKVHFLHEKDYIKEGFNKPFKSTDITQEKNELNFAFDEDAIKTEDYEELKQDTLTIFEETEERQHDDTFLNTAELNEQSDDSIQTADYNELDGEALSFEEPNKEIRFNSEEDKVHFLHEKDYIKEGFNKPFKSTDITQEKNELNFAFDEDAIKTEDYEELEEMTTASLLETEEDSLKDFEFNTFEEKEISIISENQFSDDEYNNIEEISIKTEVKEGPTTHLIDNKVQYGEIDENFDHEIEKELNQIEETISNLESYTEKVNNETDDLFFSEEERTLFEFESEELDVDDTMFENVTLSSGIDQEASTMDALKFLDDVEDKYESLLSTNLDEEMLNDAREDSTMDALKFLDDVEDKYSELFESMDEDEIGTIDNLNWQSDEEVDQIDSINLDHIARVGEIVRYNNSDYIVVGMSQKTDNFGEIVETILVSENGDIDNSIELIVEIK</sequence>
<dbReference type="Proteomes" id="UP000232221">
    <property type="component" value="Chromosome"/>
</dbReference>
<evidence type="ECO:0000256" key="1">
    <source>
        <dbReference type="SAM" id="Coils"/>
    </source>
</evidence>
<keyword evidence="3" id="KW-1185">Reference proteome</keyword>
<dbReference type="KEGG" id="mcol:MCOLE_v1c03650"/>
<dbReference type="EMBL" id="CP024968">
    <property type="protein sequence ID" value="ATZ20879.1"/>
    <property type="molecule type" value="Genomic_DNA"/>
</dbReference>
<protein>
    <submittedName>
        <fullName evidence="2">Uncharacterized protein</fullName>
    </submittedName>
</protein>
<evidence type="ECO:0000313" key="3">
    <source>
        <dbReference type="Proteomes" id="UP000232221"/>
    </source>
</evidence>